<evidence type="ECO:0000313" key="1">
    <source>
        <dbReference type="EMBL" id="CAH1773781.1"/>
    </source>
</evidence>
<accession>A0A8J1U7D7</accession>
<gene>
    <name evidence="1" type="ORF">OFUS_LOCUS1329</name>
</gene>
<comment type="caution">
    <text evidence="1">The sequence shown here is derived from an EMBL/GenBank/DDBJ whole genome shotgun (WGS) entry which is preliminary data.</text>
</comment>
<proteinExistence type="predicted"/>
<keyword evidence="2" id="KW-1185">Reference proteome</keyword>
<name>A0A8J1U7D7_OWEFU</name>
<dbReference type="InterPro" id="IPR003347">
    <property type="entry name" value="JmjC_dom"/>
</dbReference>
<sequence length="422" mass="49082">MELHFWMVLVQIMTLEVIWGKIGFKKDLNMNVEFPPTIIRHRNENIPAGHLRPLGWQRRPEGKITEEKEMLKPQKFYSRFVKNKKPVVFRGVADEVPAMKQWEKDSTLDKKYGKLDVMVTVKNSMLKSTGPIKLKLKKFLREYEYENWYLATTTPHEMMHELLLPKCLRCSTMRKNLVESEVWMSSGGTSSTLHYHADHDIHCILDGRKDFILIHPKYKSDITFVEKSPHSGSGHSTVDVDMVNAFKDSKLAATPWHYTTLLAGDCIFIPADYLHQVRSYGRSISYTVLWSPTPKVDIKDCNEEVENKFTLLTDASFMWTFADGDKLLFNSRLNPESTRQHLLGLMRTDSELYYDRFHLFYNESLSEVRDAPDSSEVFKSLDPNNQGFITREAVEKLDNMRLQELADVLNRAHAHGHKHDEL</sequence>
<dbReference type="PANTHER" id="PTHR12461:SF53">
    <property type="entry name" value="JMJC DOMAIN-CONTAINING PROTEIN"/>
    <property type="match status" value="1"/>
</dbReference>
<dbReference type="PANTHER" id="PTHR12461">
    <property type="entry name" value="HYPOXIA-INDUCIBLE FACTOR 1 ALPHA INHIBITOR-RELATED"/>
    <property type="match status" value="1"/>
</dbReference>
<protein>
    <submittedName>
        <fullName evidence="1">Uncharacterized protein</fullName>
    </submittedName>
</protein>
<dbReference type="EMBL" id="CAIIXF020000001">
    <property type="protein sequence ID" value="CAH1773781.1"/>
    <property type="molecule type" value="Genomic_DNA"/>
</dbReference>
<evidence type="ECO:0000313" key="2">
    <source>
        <dbReference type="Proteomes" id="UP000749559"/>
    </source>
</evidence>
<dbReference type="Pfam" id="PF13621">
    <property type="entry name" value="Cupin_8"/>
    <property type="match status" value="1"/>
</dbReference>
<dbReference type="AlphaFoldDB" id="A0A8J1U7D7"/>
<dbReference type="SUPFAM" id="SSF51197">
    <property type="entry name" value="Clavaminate synthase-like"/>
    <property type="match status" value="1"/>
</dbReference>
<reference evidence="1" key="1">
    <citation type="submission" date="2022-03" db="EMBL/GenBank/DDBJ databases">
        <authorList>
            <person name="Martin C."/>
        </authorList>
    </citation>
    <scope>NUCLEOTIDE SEQUENCE</scope>
</reference>
<dbReference type="OrthoDB" id="415358at2759"/>
<dbReference type="InterPro" id="IPR041667">
    <property type="entry name" value="Cupin_8"/>
</dbReference>
<dbReference type="PROSITE" id="PS51184">
    <property type="entry name" value="JMJC"/>
    <property type="match status" value="1"/>
</dbReference>
<dbReference type="Gene3D" id="2.60.120.650">
    <property type="entry name" value="Cupin"/>
    <property type="match status" value="1"/>
</dbReference>
<dbReference type="SMART" id="SM00558">
    <property type="entry name" value="JmjC"/>
    <property type="match status" value="1"/>
</dbReference>
<dbReference type="Proteomes" id="UP000749559">
    <property type="component" value="Unassembled WGS sequence"/>
</dbReference>
<organism evidence="1 2">
    <name type="scientific">Owenia fusiformis</name>
    <name type="common">Polychaete worm</name>
    <dbReference type="NCBI Taxonomy" id="6347"/>
    <lineage>
        <taxon>Eukaryota</taxon>
        <taxon>Metazoa</taxon>
        <taxon>Spiralia</taxon>
        <taxon>Lophotrochozoa</taxon>
        <taxon>Annelida</taxon>
        <taxon>Polychaeta</taxon>
        <taxon>Sedentaria</taxon>
        <taxon>Canalipalpata</taxon>
        <taxon>Sabellida</taxon>
        <taxon>Oweniida</taxon>
        <taxon>Oweniidae</taxon>
        <taxon>Owenia</taxon>
    </lineage>
</organism>